<keyword evidence="5" id="KW-1185">Reference proteome</keyword>
<dbReference type="Gene3D" id="3.30.450.20">
    <property type="entry name" value="PAS domain"/>
    <property type="match status" value="1"/>
</dbReference>
<organism evidence="4 5">
    <name type="scientific">Rhodanobacter glycinis</name>
    <dbReference type="NCBI Taxonomy" id="582702"/>
    <lineage>
        <taxon>Bacteria</taxon>
        <taxon>Pseudomonadati</taxon>
        <taxon>Pseudomonadota</taxon>
        <taxon>Gammaproteobacteria</taxon>
        <taxon>Lysobacterales</taxon>
        <taxon>Rhodanobacteraceae</taxon>
        <taxon>Rhodanobacter</taxon>
    </lineage>
</organism>
<dbReference type="SUPFAM" id="SSF55785">
    <property type="entry name" value="PYP-like sensor domain (PAS domain)"/>
    <property type="match status" value="1"/>
</dbReference>
<dbReference type="PANTHER" id="PTHR46663">
    <property type="entry name" value="DIGUANYLATE CYCLASE DGCT-RELATED"/>
    <property type="match status" value="1"/>
</dbReference>
<dbReference type="InterPro" id="IPR029787">
    <property type="entry name" value="Nucleotide_cyclase"/>
</dbReference>
<dbReference type="NCBIfam" id="TIGR00229">
    <property type="entry name" value="sensory_box"/>
    <property type="match status" value="1"/>
</dbReference>
<dbReference type="InterPro" id="IPR013655">
    <property type="entry name" value="PAS_fold_3"/>
</dbReference>
<feature type="domain" description="PAS" evidence="2">
    <location>
        <begin position="12"/>
        <end position="82"/>
    </location>
</feature>
<dbReference type="InterPro" id="IPR035965">
    <property type="entry name" value="PAS-like_dom_sf"/>
</dbReference>
<dbReference type="Pfam" id="PF13185">
    <property type="entry name" value="GAF_2"/>
    <property type="match status" value="1"/>
</dbReference>
<name>A0A502C8B4_9GAMM</name>
<proteinExistence type="predicted"/>
<dbReference type="SMART" id="SM00065">
    <property type="entry name" value="GAF"/>
    <property type="match status" value="1"/>
</dbReference>
<dbReference type="Gene3D" id="3.30.70.270">
    <property type="match status" value="1"/>
</dbReference>
<dbReference type="PROSITE" id="PS50112">
    <property type="entry name" value="PAS"/>
    <property type="match status" value="1"/>
</dbReference>
<evidence type="ECO:0000259" key="2">
    <source>
        <dbReference type="PROSITE" id="PS50112"/>
    </source>
</evidence>
<evidence type="ECO:0000259" key="3">
    <source>
        <dbReference type="PROSITE" id="PS50887"/>
    </source>
</evidence>
<dbReference type="InterPro" id="IPR043128">
    <property type="entry name" value="Rev_trsase/Diguanyl_cyclase"/>
</dbReference>
<dbReference type="InterPro" id="IPR000160">
    <property type="entry name" value="GGDEF_dom"/>
</dbReference>
<dbReference type="GO" id="GO:0003824">
    <property type="term" value="F:catalytic activity"/>
    <property type="evidence" value="ECO:0007669"/>
    <property type="project" value="UniProtKB-ARBA"/>
</dbReference>
<accession>A0A502C8B4</accession>
<dbReference type="CDD" id="cd00130">
    <property type="entry name" value="PAS"/>
    <property type="match status" value="1"/>
</dbReference>
<dbReference type="Proteomes" id="UP000319486">
    <property type="component" value="Unassembled WGS sequence"/>
</dbReference>
<dbReference type="InterPro" id="IPR052163">
    <property type="entry name" value="DGC-Regulatory_Protein"/>
</dbReference>
<comment type="cofactor">
    <cofactor evidence="1">
        <name>Mg(2+)</name>
        <dbReference type="ChEBI" id="CHEBI:18420"/>
    </cofactor>
</comment>
<dbReference type="PANTHER" id="PTHR46663:SF3">
    <property type="entry name" value="SLL0267 PROTEIN"/>
    <property type="match status" value="1"/>
</dbReference>
<reference evidence="4 5" key="1">
    <citation type="journal article" date="2019" name="Environ. Microbiol.">
        <title>Species interactions and distinct microbial communities in high Arctic permafrost affected cryosols are associated with the CH4 and CO2 gas fluxes.</title>
        <authorList>
            <person name="Altshuler I."/>
            <person name="Hamel J."/>
            <person name="Turney S."/>
            <person name="Magnuson E."/>
            <person name="Levesque R."/>
            <person name="Greer C."/>
            <person name="Whyte L.G."/>
        </authorList>
    </citation>
    <scope>NUCLEOTIDE SEQUENCE [LARGE SCALE GENOMIC DNA]</scope>
    <source>
        <strain evidence="4 5">S13Y</strain>
    </source>
</reference>
<feature type="domain" description="GGDEF" evidence="3">
    <location>
        <begin position="326"/>
        <end position="459"/>
    </location>
</feature>
<dbReference type="InterPro" id="IPR003018">
    <property type="entry name" value="GAF"/>
</dbReference>
<dbReference type="SUPFAM" id="SSF55073">
    <property type="entry name" value="Nucleotide cyclase"/>
    <property type="match status" value="1"/>
</dbReference>
<dbReference type="InterPro" id="IPR000014">
    <property type="entry name" value="PAS"/>
</dbReference>
<dbReference type="Pfam" id="PF08447">
    <property type="entry name" value="PAS_3"/>
    <property type="match status" value="1"/>
</dbReference>
<dbReference type="PROSITE" id="PS50887">
    <property type="entry name" value="GGDEF"/>
    <property type="match status" value="1"/>
</dbReference>
<dbReference type="AlphaFoldDB" id="A0A502C8B4"/>
<dbReference type="CDD" id="cd01949">
    <property type="entry name" value="GGDEF"/>
    <property type="match status" value="1"/>
</dbReference>
<dbReference type="SMART" id="SM00267">
    <property type="entry name" value="GGDEF"/>
    <property type="match status" value="1"/>
</dbReference>
<dbReference type="NCBIfam" id="TIGR00254">
    <property type="entry name" value="GGDEF"/>
    <property type="match status" value="1"/>
</dbReference>
<gene>
    <name evidence="4" type="ORF">EAH88_11280</name>
</gene>
<comment type="caution">
    <text evidence="4">The sequence shown here is derived from an EMBL/GenBank/DDBJ whole genome shotgun (WGS) entry which is preliminary data.</text>
</comment>
<sequence>MNQLPSALDPKAGITLGKVIDLLLDAICVVDAHGRYVFVSAAFEHIFGYTPEEIIGRSMIELVHPDDRERTLQAANEIMAGQPKPHFQNRYVRKDGRIVHIMWSATWSEADGMRIAVARDITELKRAELMQVALHAISEAAHSAEDLLALFRHIHLIIGKLLPARNFFVALYDGKKDELSFPYFVDEHDVAPSPSKLDSGTPSAEVIRSGQALLITPGTQVVLPEQVGPIIGRDSLDWLGVPLGTQRGIIGALVVQSYSGDVRYTEKDMALLQFVSTQVAAAIERKQTETWLQYVARHDQLTSLPNRELFHERLHTALVNARQSDQRLSVLYIDLDRFKLVNDSFGHDIGDLLLCQVAERISRCVRVSDTVGRIGGDEFVVLINGIDLPEHAMAIAEKIRAAFDSPFELAGHRLQVSSSIGIAMHPAHGSEEKQLMRHADDAMYNAKRQGGNRWLMTAEPLPQESPQISLQS</sequence>
<dbReference type="FunFam" id="3.30.70.270:FF:000001">
    <property type="entry name" value="Diguanylate cyclase domain protein"/>
    <property type="match status" value="1"/>
</dbReference>
<evidence type="ECO:0000313" key="5">
    <source>
        <dbReference type="Proteomes" id="UP000319486"/>
    </source>
</evidence>
<evidence type="ECO:0000256" key="1">
    <source>
        <dbReference type="ARBA" id="ARBA00001946"/>
    </source>
</evidence>
<evidence type="ECO:0000313" key="4">
    <source>
        <dbReference type="EMBL" id="TPG08219.1"/>
    </source>
</evidence>
<dbReference type="EMBL" id="RCZO01000006">
    <property type="protein sequence ID" value="TPG08219.1"/>
    <property type="molecule type" value="Genomic_DNA"/>
</dbReference>
<dbReference type="Pfam" id="PF00990">
    <property type="entry name" value="GGDEF"/>
    <property type="match status" value="1"/>
</dbReference>
<dbReference type="Gene3D" id="3.30.450.40">
    <property type="match status" value="1"/>
</dbReference>
<protein>
    <submittedName>
        <fullName evidence="4">GGDEF domain-containing protein</fullName>
    </submittedName>
</protein>
<dbReference type="SMART" id="SM00091">
    <property type="entry name" value="PAS"/>
    <property type="match status" value="1"/>
</dbReference>
<dbReference type="InterPro" id="IPR029016">
    <property type="entry name" value="GAF-like_dom_sf"/>
</dbReference>
<dbReference type="SUPFAM" id="SSF55781">
    <property type="entry name" value="GAF domain-like"/>
    <property type="match status" value="1"/>
</dbReference>